<feature type="domain" description="Ig-like" evidence="3">
    <location>
        <begin position="88"/>
        <end position="191"/>
    </location>
</feature>
<dbReference type="InterPro" id="IPR013106">
    <property type="entry name" value="Ig_V-set"/>
</dbReference>
<dbReference type="EMBL" id="JAAWVQ010077422">
    <property type="protein sequence ID" value="MBN3278136.1"/>
    <property type="molecule type" value="Genomic_DNA"/>
</dbReference>
<reference evidence="4" key="1">
    <citation type="journal article" date="2021" name="Cell">
        <title>Tracing the genetic footprints of vertebrate landing in non-teleost ray-finned fishes.</title>
        <authorList>
            <person name="Bi X."/>
            <person name="Wang K."/>
            <person name="Yang L."/>
            <person name="Pan H."/>
            <person name="Jiang H."/>
            <person name="Wei Q."/>
            <person name="Fang M."/>
            <person name="Yu H."/>
            <person name="Zhu C."/>
            <person name="Cai Y."/>
            <person name="He Y."/>
            <person name="Gan X."/>
            <person name="Zeng H."/>
            <person name="Yu D."/>
            <person name="Zhu Y."/>
            <person name="Jiang H."/>
            <person name="Qiu Q."/>
            <person name="Yang H."/>
            <person name="Zhang Y.E."/>
            <person name="Wang W."/>
            <person name="Zhu M."/>
            <person name="He S."/>
            <person name="Zhang G."/>
        </authorList>
    </citation>
    <scope>NUCLEOTIDE SEQUENCE</scope>
    <source>
        <strain evidence="4">Pddl_001</strain>
    </source>
</reference>
<dbReference type="InterPro" id="IPR036179">
    <property type="entry name" value="Ig-like_dom_sf"/>
</dbReference>
<keyword evidence="1" id="KW-0732">Signal</keyword>
<dbReference type="PROSITE" id="PS50835">
    <property type="entry name" value="IG_LIKE"/>
    <property type="match status" value="2"/>
</dbReference>
<feature type="non-terminal residue" evidence="4">
    <location>
        <position position="204"/>
    </location>
</feature>
<feature type="non-terminal residue" evidence="4">
    <location>
        <position position="1"/>
    </location>
</feature>
<dbReference type="InterPro" id="IPR007110">
    <property type="entry name" value="Ig-like_dom"/>
</dbReference>
<name>A0ABS2XW13_POLSP</name>
<sequence length="204" mass="23526">MLHCLHDAADHYYLYWYRQGRDGGLTLIAYSLNKDDEQYEAGFESSFTIHRPEVKRSSFEIKSVKSEDTAVYFCASSFSQGVTVTQTPEILLSSKRKNVTINCKHDQSSHYQIYWYRQARDRGLTFIGYSPGANRKELEKGFESKFDITRPDIYHSSLEIESLTFEDTAVYFCASSITLTQNCTTALQKLTLAAQLTQREGKWF</sequence>
<comment type="caution">
    <text evidence="4">The sequence shown here is derived from an EMBL/GenBank/DDBJ whole genome shotgun (WGS) entry which is preliminary data.</text>
</comment>
<dbReference type="InterPro" id="IPR003599">
    <property type="entry name" value="Ig_sub"/>
</dbReference>
<evidence type="ECO:0000259" key="3">
    <source>
        <dbReference type="PROSITE" id="PS50835"/>
    </source>
</evidence>
<dbReference type="Proteomes" id="UP001166093">
    <property type="component" value="Unassembled WGS sequence"/>
</dbReference>
<proteinExistence type="predicted"/>
<dbReference type="PANTHER" id="PTHR23268">
    <property type="entry name" value="T-CELL RECEPTOR BETA CHAIN"/>
    <property type="match status" value="1"/>
</dbReference>
<dbReference type="SMART" id="SM00409">
    <property type="entry name" value="IG"/>
    <property type="match status" value="2"/>
</dbReference>
<evidence type="ECO:0000313" key="4">
    <source>
        <dbReference type="EMBL" id="MBN3278136.1"/>
    </source>
</evidence>
<dbReference type="InterPro" id="IPR013783">
    <property type="entry name" value="Ig-like_fold"/>
</dbReference>
<dbReference type="InterPro" id="IPR050413">
    <property type="entry name" value="TCR_beta_variable"/>
</dbReference>
<dbReference type="SMART" id="SM00406">
    <property type="entry name" value="IGv"/>
    <property type="match status" value="2"/>
</dbReference>
<organism evidence="4 5">
    <name type="scientific">Polyodon spathula</name>
    <name type="common">North American paddlefish</name>
    <name type="synonym">Squalus spathula</name>
    <dbReference type="NCBI Taxonomy" id="7913"/>
    <lineage>
        <taxon>Eukaryota</taxon>
        <taxon>Metazoa</taxon>
        <taxon>Chordata</taxon>
        <taxon>Craniata</taxon>
        <taxon>Vertebrata</taxon>
        <taxon>Euteleostomi</taxon>
        <taxon>Actinopterygii</taxon>
        <taxon>Chondrostei</taxon>
        <taxon>Acipenseriformes</taxon>
        <taxon>Polyodontidae</taxon>
        <taxon>Polyodon</taxon>
    </lineage>
</organism>
<dbReference type="Gene3D" id="2.60.40.10">
    <property type="entry name" value="Immunoglobulins"/>
    <property type="match status" value="2"/>
</dbReference>
<evidence type="ECO:0000256" key="1">
    <source>
        <dbReference type="ARBA" id="ARBA00022729"/>
    </source>
</evidence>
<keyword evidence="2" id="KW-0391">Immunity</keyword>
<evidence type="ECO:0000256" key="2">
    <source>
        <dbReference type="ARBA" id="ARBA00022859"/>
    </source>
</evidence>
<dbReference type="Pfam" id="PF07686">
    <property type="entry name" value="V-set"/>
    <property type="match status" value="2"/>
</dbReference>
<evidence type="ECO:0000313" key="5">
    <source>
        <dbReference type="Proteomes" id="UP001166093"/>
    </source>
</evidence>
<feature type="domain" description="Ig-like" evidence="3">
    <location>
        <begin position="1"/>
        <end position="85"/>
    </location>
</feature>
<protein>
    <submittedName>
        <fullName evidence="4">TVB79 protein</fullName>
    </submittedName>
</protein>
<dbReference type="SUPFAM" id="SSF48726">
    <property type="entry name" value="Immunoglobulin"/>
    <property type="match status" value="2"/>
</dbReference>
<accession>A0ABS2XW13</accession>
<gene>
    <name evidence="4" type="primary">Trbv79</name>
    <name evidence="4" type="ORF">GTO93_0000479</name>
</gene>
<dbReference type="PANTHER" id="PTHR23268:SF28">
    <property type="entry name" value="T CELL RECEPTOR BETA VARIABLE 19"/>
    <property type="match status" value="1"/>
</dbReference>
<keyword evidence="5" id="KW-1185">Reference proteome</keyword>